<proteinExistence type="predicted"/>
<reference evidence="2 3" key="1">
    <citation type="submission" date="2012-06" db="EMBL/GenBank/DDBJ databases">
        <title>Finished chromosome of genome of Microcoleus sp. PCC 7113.</title>
        <authorList>
            <consortium name="US DOE Joint Genome Institute"/>
            <person name="Gugger M."/>
            <person name="Coursin T."/>
            <person name="Rippka R."/>
            <person name="Tandeau De Marsac N."/>
            <person name="Huntemann M."/>
            <person name="Wei C.-L."/>
            <person name="Han J."/>
            <person name="Detter J.C."/>
            <person name="Han C."/>
            <person name="Tapia R."/>
            <person name="Chen A."/>
            <person name="Kyrpides N."/>
            <person name="Mavromatis K."/>
            <person name="Markowitz V."/>
            <person name="Szeto E."/>
            <person name="Ivanova N."/>
            <person name="Pagani I."/>
            <person name="Pati A."/>
            <person name="Goodwin L."/>
            <person name="Nordberg H.P."/>
            <person name="Cantor M.N."/>
            <person name="Hua S.X."/>
            <person name="Woyke T."/>
            <person name="Kerfeld C.A."/>
        </authorList>
    </citation>
    <scope>NUCLEOTIDE SEQUENCE [LARGE SCALE GENOMIC DNA]</scope>
    <source>
        <strain evidence="2 3">PCC 7113</strain>
    </source>
</reference>
<dbReference type="PROSITE" id="PS50943">
    <property type="entry name" value="HTH_CROC1"/>
    <property type="match status" value="1"/>
</dbReference>
<dbReference type="STRING" id="1173027.Mic7113_3975"/>
<dbReference type="KEGG" id="mic:Mic7113_3975"/>
<dbReference type="InterPro" id="IPR010982">
    <property type="entry name" value="Lambda_DNA-bd_dom_sf"/>
</dbReference>
<dbReference type="HOGENOM" id="CLU_196739_0_0_3"/>
<dbReference type="Gene3D" id="1.10.260.40">
    <property type="entry name" value="lambda repressor-like DNA-binding domains"/>
    <property type="match status" value="1"/>
</dbReference>
<dbReference type="GO" id="GO:0003677">
    <property type="term" value="F:DNA binding"/>
    <property type="evidence" value="ECO:0007669"/>
    <property type="project" value="InterPro"/>
</dbReference>
<feature type="domain" description="HTH cro/C1-type" evidence="1">
    <location>
        <begin position="8"/>
        <end position="63"/>
    </location>
</feature>
<accession>K9WIQ2</accession>
<dbReference type="SUPFAM" id="SSF47413">
    <property type="entry name" value="lambda repressor-like DNA-binding domains"/>
    <property type="match status" value="1"/>
</dbReference>
<dbReference type="CDD" id="cd00093">
    <property type="entry name" value="HTH_XRE"/>
    <property type="match status" value="1"/>
</dbReference>
<protein>
    <submittedName>
        <fullName evidence="2">Helix-turn-helix protein</fullName>
    </submittedName>
</protein>
<dbReference type="RefSeq" id="WP_015183818.1">
    <property type="nucleotide sequence ID" value="NC_019738.1"/>
</dbReference>
<evidence type="ECO:0000259" key="1">
    <source>
        <dbReference type="PROSITE" id="PS50943"/>
    </source>
</evidence>
<dbReference type="Proteomes" id="UP000010471">
    <property type="component" value="Chromosome"/>
</dbReference>
<organism evidence="2 3">
    <name type="scientific">Allocoleopsis franciscana PCC 7113</name>
    <dbReference type="NCBI Taxonomy" id="1173027"/>
    <lineage>
        <taxon>Bacteria</taxon>
        <taxon>Bacillati</taxon>
        <taxon>Cyanobacteriota</taxon>
        <taxon>Cyanophyceae</taxon>
        <taxon>Coleofasciculales</taxon>
        <taxon>Coleofasciculaceae</taxon>
        <taxon>Allocoleopsis</taxon>
        <taxon>Allocoleopsis franciscana</taxon>
    </lineage>
</organism>
<sequence length="75" mass="8354">MGRAGKALKQVLENYDISQNKLAVALGVRRSVVYRWYHELTDPTAETVAEIATALKSINPEAAAEFIRLYVGDFL</sequence>
<evidence type="ECO:0000313" key="3">
    <source>
        <dbReference type="Proteomes" id="UP000010471"/>
    </source>
</evidence>
<dbReference type="OrthoDB" id="465744at2"/>
<keyword evidence="3" id="KW-1185">Reference proteome</keyword>
<dbReference type="SMART" id="SM00530">
    <property type="entry name" value="HTH_XRE"/>
    <property type="match status" value="1"/>
</dbReference>
<dbReference type="InterPro" id="IPR001387">
    <property type="entry name" value="Cro/C1-type_HTH"/>
</dbReference>
<dbReference type="eggNOG" id="COG3093">
    <property type="taxonomic scope" value="Bacteria"/>
</dbReference>
<evidence type="ECO:0000313" key="2">
    <source>
        <dbReference type="EMBL" id="AFZ19681.1"/>
    </source>
</evidence>
<name>K9WIQ2_9CYAN</name>
<dbReference type="AlphaFoldDB" id="K9WIQ2"/>
<gene>
    <name evidence="2" type="ORF">Mic7113_3975</name>
</gene>
<dbReference type="Pfam" id="PF01381">
    <property type="entry name" value="HTH_3"/>
    <property type="match status" value="1"/>
</dbReference>
<dbReference type="EMBL" id="CP003630">
    <property type="protein sequence ID" value="AFZ19681.1"/>
    <property type="molecule type" value="Genomic_DNA"/>
</dbReference>